<dbReference type="EMBL" id="CATOUU010000103">
    <property type="protein sequence ID" value="CAI9916422.1"/>
    <property type="molecule type" value="Genomic_DNA"/>
</dbReference>
<evidence type="ECO:0000313" key="3">
    <source>
        <dbReference type="Proteomes" id="UP001642409"/>
    </source>
</evidence>
<dbReference type="EMBL" id="CAXDID020000549">
    <property type="protein sequence ID" value="CAL6101915.1"/>
    <property type="molecule type" value="Genomic_DNA"/>
</dbReference>
<organism evidence="1">
    <name type="scientific">Hexamita inflata</name>
    <dbReference type="NCBI Taxonomy" id="28002"/>
    <lineage>
        <taxon>Eukaryota</taxon>
        <taxon>Metamonada</taxon>
        <taxon>Diplomonadida</taxon>
        <taxon>Hexamitidae</taxon>
        <taxon>Hexamitinae</taxon>
        <taxon>Hexamita</taxon>
    </lineage>
</organism>
<gene>
    <name evidence="1" type="ORF">HINF_LOCUS4067</name>
    <name evidence="2" type="ORF">HINF_LOCUS71419</name>
</gene>
<name>A0AA86THY8_9EUKA</name>
<keyword evidence="3" id="KW-1185">Reference proteome</keyword>
<protein>
    <submittedName>
        <fullName evidence="2">Hypothetical_protein</fullName>
    </submittedName>
</protein>
<dbReference type="Proteomes" id="UP001642409">
    <property type="component" value="Unassembled WGS sequence"/>
</dbReference>
<reference evidence="1" key="1">
    <citation type="submission" date="2023-06" db="EMBL/GenBank/DDBJ databases">
        <authorList>
            <person name="Kurt Z."/>
        </authorList>
    </citation>
    <scope>NUCLEOTIDE SEQUENCE</scope>
</reference>
<evidence type="ECO:0000313" key="2">
    <source>
        <dbReference type="EMBL" id="CAL6101915.1"/>
    </source>
</evidence>
<reference evidence="2 3" key="2">
    <citation type="submission" date="2024-07" db="EMBL/GenBank/DDBJ databases">
        <authorList>
            <person name="Akdeniz Z."/>
        </authorList>
    </citation>
    <scope>NUCLEOTIDE SEQUENCE [LARGE SCALE GENOMIC DNA]</scope>
</reference>
<proteinExistence type="predicted"/>
<comment type="caution">
    <text evidence="1">The sequence shown here is derived from an EMBL/GenBank/DDBJ whole genome shotgun (WGS) entry which is preliminary data.</text>
</comment>
<evidence type="ECO:0000313" key="1">
    <source>
        <dbReference type="EMBL" id="CAI9916422.1"/>
    </source>
</evidence>
<dbReference type="AlphaFoldDB" id="A0AA86THY8"/>
<sequence length="167" mass="19910">MHFQQYAHPQKNADLHIHAHLFEIYDQQKHAHFYKDAHVFDDMQMVYQTLSSYKINFIHVGVSISQLFIHNYSDLQDKPYHRFCHEANMFSFNFYQSTVLILESLQIFSLFLLLQIPVASLKTANIQFNCNYVSECKSWYLYLHIIHLAVILNCDELLMQLFNLNTD</sequence>
<accession>A0AA86THY8</accession>